<dbReference type="Proteomes" id="UP000198635">
    <property type="component" value="Unassembled WGS sequence"/>
</dbReference>
<dbReference type="AlphaFoldDB" id="A0A1I3W0T5"/>
<dbReference type="GO" id="GO:0003677">
    <property type="term" value="F:DNA binding"/>
    <property type="evidence" value="ECO:0007669"/>
    <property type="project" value="InterPro"/>
</dbReference>
<dbReference type="CDD" id="cd00093">
    <property type="entry name" value="HTH_XRE"/>
    <property type="match status" value="1"/>
</dbReference>
<keyword evidence="3" id="KW-1185">Reference proteome</keyword>
<feature type="domain" description="HTH cro/C1-type" evidence="1">
    <location>
        <begin position="8"/>
        <end position="61"/>
    </location>
</feature>
<evidence type="ECO:0000259" key="1">
    <source>
        <dbReference type="PROSITE" id="PS50943"/>
    </source>
</evidence>
<dbReference type="InterPro" id="IPR010982">
    <property type="entry name" value="Lambda_DNA-bd_dom_sf"/>
</dbReference>
<dbReference type="PANTHER" id="PTHR43236">
    <property type="entry name" value="ANTITOXIN HIGA1"/>
    <property type="match status" value="1"/>
</dbReference>
<dbReference type="SMART" id="SM00530">
    <property type="entry name" value="HTH_XRE"/>
    <property type="match status" value="1"/>
</dbReference>
<evidence type="ECO:0000313" key="2">
    <source>
        <dbReference type="EMBL" id="SFK00051.1"/>
    </source>
</evidence>
<sequence>MSWHGQQIKTLAKDKGLTLTSVAELVGVSRQAINDWIKGQVPKGGHLLRLCKVLETPPDTFFLSEIDSRITVPMHRTRKNAKINDTMQKEATDLAAAFELFFREASDPGLVQSLRIYKKTGAEIAKASAALRELGGIENDAPLNFDHVFLLLKSLGVNLVFSDFHEKIKAYAFYTKINNHRVVFVNFETKILDFVFCVLHEAIHSIRDESNAYDASFVYSNEEEDFCDNIASHAQLTEKYLLFLNEAIQGLDVKTQLTQLAKFSEKNHHTLHAIQKRIGNTLPAFGDSLYRFETNLRKKSPTVREFFFKARDAREYIERWERISPVYLEHIIEQSDKISPRRLCELLSIESELDAVEAKTELVRIKSEA</sequence>
<dbReference type="SUPFAM" id="SSF47413">
    <property type="entry name" value="lambda repressor-like DNA-binding domains"/>
    <property type="match status" value="1"/>
</dbReference>
<dbReference type="EMBL" id="FORX01000011">
    <property type="protein sequence ID" value="SFK00051.1"/>
    <property type="molecule type" value="Genomic_DNA"/>
</dbReference>
<dbReference type="PANTHER" id="PTHR43236:SF2">
    <property type="entry name" value="BLL0069 PROTEIN"/>
    <property type="match status" value="1"/>
</dbReference>
<dbReference type="InterPro" id="IPR001387">
    <property type="entry name" value="Cro/C1-type_HTH"/>
</dbReference>
<proteinExistence type="predicted"/>
<dbReference type="InterPro" id="IPR052345">
    <property type="entry name" value="Rad_response_metalloprotease"/>
</dbReference>
<organism evidence="2 3">
    <name type="scientific">Desulfomicrobium apsheronum</name>
    <dbReference type="NCBI Taxonomy" id="52560"/>
    <lineage>
        <taxon>Bacteria</taxon>
        <taxon>Pseudomonadati</taxon>
        <taxon>Thermodesulfobacteriota</taxon>
        <taxon>Desulfovibrionia</taxon>
        <taxon>Desulfovibrionales</taxon>
        <taxon>Desulfomicrobiaceae</taxon>
        <taxon>Desulfomicrobium</taxon>
    </lineage>
</organism>
<accession>A0A1I3W0T5</accession>
<dbReference type="Pfam" id="PF01381">
    <property type="entry name" value="HTH_3"/>
    <property type="match status" value="1"/>
</dbReference>
<dbReference type="PROSITE" id="PS50943">
    <property type="entry name" value="HTH_CROC1"/>
    <property type="match status" value="1"/>
</dbReference>
<dbReference type="RefSeq" id="WP_177193137.1">
    <property type="nucleotide sequence ID" value="NZ_FORX01000011.1"/>
</dbReference>
<dbReference type="STRING" id="52560.SAMN04488082_11195"/>
<reference evidence="3" key="1">
    <citation type="submission" date="2016-10" db="EMBL/GenBank/DDBJ databases">
        <authorList>
            <person name="Varghese N."/>
            <person name="Submissions S."/>
        </authorList>
    </citation>
    <scope>NUCLEOTIDE SEQUENCE [LARGE SCALE GENOMIC DNA]</scope>
    <source>
        <strain evidence="3">DSM 5918</strain>
    </source>
</reference>
<dbReference type="Gene3D" id="1.10.260.40">
    <property type="entry name" value="lambda repressor-like DNA-binding domains"/>
    <property type="match status" value="1"/>
</dbReference>
<evidence type="ECO:0000313" key="3">
    <source>
        <dbReference type="Proteomes" id="UP000198635"/>
    </source>
</evidence>
<protein>
    <submittedName>
        <fullName evidence="2">Transcriptional regulator, contains XRE-family HTH domain</fullName>
    </submittedName>
</protein>
<name>A0A1I3W0T5_9BACT</name>
<gene>
    <name evidence="2" type="ORF">SAMN04488082_11195</name>
</gene>